<evidence type="ECO:0000313" key="3">
    <source>
        <dbReference type="EMBL" id="ERI11465.1"/>
    </source>
</evidence>
<dbReference type="HOGENOM" id="CLU_030014_0_0_9"/>
<dbReference type="AlphaFoldDB" id="U1X916"/>
<dbReference type="Gene3D" id="3.40.50.720">
    <property type="entry name" value="NAD(P)-binding Rossmann-like Domain"/>
    <property type="match status" value="1"/>
</dbReference>
<evidence type="ECO:0000259" key="2">
    <source>
        <dbReference type="Pfam" id="PF12697"/>
    </source>
</evidence>
<dbReference type="EMBL" id="AWSJ01000038">
    <property type="protein sequence ID" value="ERI11465.1"/>
    <property type="molecule type" value="Genomic_DNA"/>
</dbReference>
<dbReference type="GO" id="GO:0005737">
    <property type="term" value="C:cytoplasm"/>
    <property type="evidence" value="ECO:0007669"/>
    <property type="project" value="TreeGrafter"/>
</dbReference>
<feature type="domain" description="Thioester reductase (TE)" evidence="1">
    <location>
        <begin position="6"/>
        <end position="238"/>
    </location>
</feature>
<protein>
    <submittedName>
        <fullName evidence="3">NAD-binding protein</fullName>
    </submittedName>
</protein>
<reference evidence="3 4" key="1">
    <citation type="submission" date="2013-08" db="EMBL/GenBank/DDBJ databases">
        <authorList>
            <person name="Weinstock G."/>
            <person name="Sodergren E."/>
            <person name="Wylie T."/>
            <person name="Fulton L."/>
            <person name="Fulton R."/>
            <person name="Fronick C."/>
            <person name="O'Laughlin M."/>
            <person name="Godfrey J."/>
            <person name="Miner T."/>
            <person name="Herter B."/>
            <person name="Appelbaum E."/>
            <person name="Cordes M."/>
            <person name="Lek S."/>
            <person name="Wollam A."/>
            <person name="Pepin K.H."/>
            <person name="Palsikar V.B."/>
            <person name="Mitreva M."/>
            <person name="Wilson R.K."/>
        </authorList>
    </citation>
    <scope>NUCLEOTIDE SEQUENCE [LARGE SCALE GENOMIC DNA]</scope>
    <source>
        <strain evidence="3 4">ATCC 12856</strain>
    </source>
</reference>
<dbReference type="GO" id="GO:0004029">
    <property type="term" value="F:aldehyde dehydrogenase (NAD+) activity"/>
    <property type="evidence" value="ECO:0007669"/>
    <property type="project" value="TreeGrafter"/>
</dbReference>
<dbReference type="InterPro" id="IPR000073">
    <property type="entry name" value="AB_hydrolase_1"/>
</dbReference>
<dbReference type="InterPro" id="IPR013120">
    <property type="entry name" value="FAR_NAD-bd"/>
</dbReference>
<dbReference type="Pfam" id="PF12697">
    <property type="entry name" value="Abhydrolase_6"/>
    <property type="match status" value="1"/>
</dbReference>
<organism evidence="3 4">
    <name type="scientific">Aneurinibacillus aneurinilyticus ATCC 12856</name>
    <dbReference type="NCBI Taxonomy" id="649747"/>
    <lineage>
        <taxon>Bacteria</taxon>
        <taxon>Bacillati</taxon>
        <taxon>Bacillota</taxon>
        <taxon>Bacilli</taxon>
        <taxon>Bacillales</taxon>
        <taxon>Paenibacillaceae</taxon>
        <taxon>Aneurinibacillus group</taxon>
        <taxon>Aneurinibacillus</taxon>
    </lineage>
</organism>
<dbReference type="InterPro" id="IPR029058">
    <property type="entry name" value="AB_hydrolase_fold"/>
</dbReference>
<feature type="domain" description="AB hydrolase-1" evidence="2">
    <location>
        <begin position="382"/>
        <end position="614"/>
    </location>
</feature>
<evidence type="ECO:0000313" key="4">
    <source>
        <dbReference type="Proteomes" id="UP000016511"/>
    </source>
</evidence>
<dbReference type="InterPro" id="IPR036291">
    <property type="entry name" value="NAD(P)-bd_dom_sf"/>
</dbReference>
<dbReference type="Gene3D" id="3.40.50.1820">
    <property type="entry name" value="alpha/beta hydrolase"/>
    <property type="match status" value="1"/>
</dbReference>
<dbReference type="PANTHER" id="PTHR48079">
    <property type="entry name" value="PROTEIN YEEZ"/>
    <property type="match status" value="1"/>
</dbReference>
<proteinExistence type="predicted"/>
<sequence>MSVIFITGSTGFIGKEILKQLTAGEEKLLLLVRSLKRATAMLNELGLEQDERICLLKGNLAKPELGMCDADLNRALEADIVIHAGGPMSVTLEEGAAKQTFLDGAYHITELARRIHHTRGLHHFIHVVGFMSPFHEGNIDMEADVFELEGFMKGEGAYERMKFLADLYIRQQAKRLGYPLSVVNPGTVIGAKPAGVTEQTGGIGILVNAVRRRLMPVVPGGRSHWIPFVANDDLARMIIHLARKVEPSSNTYTILEDKASGPDMHELLTTISNELHLSSPRLSAPMPLLRSFMKAGFGHLAGIPAESMSFITNRSFQTAETKRVLREMGSADINVRDVIPMVIADLDYRFTHPNYISPVNFTRERKGDMAALVRKGDGIPWVIIHGLLSSADDFVPLAQHLHERTGSPVWLLDLPGFGRSPFLGHNDVPDAYIDALHQIIATAPGRIRLIGHSFGAIIAAKAAQMAQSHIEQLFLLQPVLHRPQSLGLQHWLSASTKLSKFLLKRLTPKALTNMMLREGVFSEASEIPEKYVETIVRNLSSPRIAAANARVLQALHYRLPSISPVDFSNINTTIIWGTKDKAYTLPEPFHCFSHLQLVPYAHHFPMSYPQETAQLLNRL</sequence>
<dbReference type="SUPFAM" id="SSF53474">
    <property type="entry name" value="alpha/beta-Hydrolases"/>
    <property type="match status" value="1"/>
</dbReference>
<dbReference type="PATRIC" id="fig|649747.3.peg.413"/>
<keyword evidence="4" id="KW-1185">Reference proteome</keyword>
<dbReference type="eggNOG" id="COG0596">
    <property type="taxonomic scope" value="Bacteria"/>
</dbReference>
<dbReference type="Proteomes" id="UP000016511">
    <property type="component" value="Unassembled WGS sequence"/>
</dbReference>
<dbReference type="SUPFAM" id="SSF51735">
    <property type="entry name" value="NAD(P)-binding Rossmann-fold domains"/>
    <property type="match status" value="1"/>
</dbReference>
<dbReference type="RefSeq" id="WP_021622075.1">
    <property type="nucleotide sequence ID" value="NZ_KE952804.1"/>
</dbReference>
<dbReference type="STRING" id="649747.HMPREF0083_00452"/>
<dbReference type="InterPro" id="IPR051783">
    <property type="entry name" value="NAD(P)-dependent_oxidoreduct"/>
</dbReference>
<name>U1X916_ANEAE</name>
<dbReference type="eggNOG" id="COG0451">
    <property type="taxonomic scope" value="Bacteria"/>
</dbReference>
<gene>
    <name evidence="3" type="ORF">HMPREF0083_00452</name>
</gene>
<accession>U1X916</accession>
<comment type="caution">
    <text evidence="3">The sequence shown here is derived from an EMBL/GenBank/DDBJ whole genome shotgun (WGS) entry which is preliminary data.</text>
</comment>
<evidence type="ECO:0000259" key="1">
    <source>
        <dbReference type="Pfam" id="PF07993"/>
    </source>
</evidence>
<dbReference type="PANTHER" id="PTHR48079:SF6">
    <property type="entry name" value="NAD(P)-BINDING DOMAIN-CONTAINING PROTEIN-RELATED"/>
    <property type="match status" value="1"/>
</dbReference>
<dbReference type="Pfam" id="PF07993">
    <property type="entry name" value="NAD_binding_4"/>
    <property type="match status" value="1"/>
</dbReference>
<dbReference type="GeneID" id="92839622"/>